<evidence type="ECO:0000256" key="4">
    <source>
        <dbReference type="ARBA" id="ARBA00022801"/>
    </source>
</evidence>
<accession>A0A6G1QUD2</accession>
<dbReference type="Proteomes" id="UP000503349">
    <property type="component" value="Chromosome 22"/>
</dbReference>
<dbReference type="GO" id="GO:0000166">
    <property type="term" value="F:nucleotide binding"/>
    <property type="evidence" value="ECO:0007669"/>
    <property type="project" value="InterPro"/>
</dbReference>
<dbReference type="InterPro" id="IPR008256">
    <property type="entry name" value="Peptidase_S1B"/>
</dbReference>
<gene>
    <name evidence="9" type="ORF">EXN66_Car021377</name>
</gene>
<feature type="domain" description="RNA polymerase Rpb4/RPC9 core" evidence="8">
    <location>
        <begin position="636"/>
        <end position="711"/>
    </location>
</feature>
<dbReference type="Gene3D" id="2.40.10.10">
    <property type="entry name" value="Trypsin-like serine proteases"/>
    <property type="match status" value="2"/>
</dbReference>
<dbReference type="AlphaFoldDB" id="A0A6G1QUD2"/>
<evidence type="ECO:0000256" key="3">
    <source>
        <dbReference type="ARBA" id="ARBA00022729"/>
    </source>
</evidence>
<evidence type="ECO:0000256" key="6">
    <source>
        <dbReference type="RuleBase" id="RU004296"/>
    </source>
</evidence>
<dbReference type="GO" id="GO:0005634">
    <property type="term" value="C:nucleus"/>
    <property type="evidence" value="ECO:0007669"/>
    <property type="project" value="TreeGrafter"/>
</dbReference>
<dbReference type="GO" id="GO:0008236">
    <property type="term" value="F:serine-type peptidase activity"/>
    <property type="evidence" value="ECO:0007669"/>
    <property type="project" value="UniProtKB-KW"/>
</dbReference>
<dbReference type="SMART" id="SM00657">
    <property type="entry name" value="RPOL4c"/>
    <property type="match status" value="1"/>
</dbReference>
<evidence type="ECO:0000313" key="10">
    <source>
        <dbReference type="Proteomes" id="UP000503349"/>
    </source>
</evidence>
<feature type="region of interest" description="Disordered" evidence="7">
    <location>
        <begin position="707"/>
        <end position="731"/>
    </location>
</feature>
<evidence type="ECO:0000256" key="2">
    <source>
        <dbReference type="ARBA" id="ARBA00022670"/>
    </source>
</evidence>
<organism evidence="9 10">
    <name type="scientific">Channa argus</name>
    <name type="common">Northern snakehead</name>
    <name type="synonym">Ophicephalus argus</name>
    <dbReference type="NCBI Taxonomy" id="215402"/>
    <lineage>
        <taxon>Eukaryota</taxon>
        <taxon>Metazoa</taxon>
        <taxon>Chordata</taxon>
        <taxon>Craniata</taxon>
        <taxon>Vertebrata</taxon>
        <taxon>Euteleostomi</taxon>
        <taxon>Actinopterygii</taxon>
        <taxon>Neopterygii</taxon>
        <taxon>Teleostei</taxon>
        <taxon>Neoteleostei</taxon>
        <taxon>Acanthomorphata</taxon>
        <taxon>Anabantaria</taxon>
        <taxon>Anabantiformes</taxon>
        <taxon>Channoidei</taxon>
        <taxon>Channidae</taxon>
        <taxon>Channa</taxon>
    </lineage>
</organism>
<feature type="region of interest" description="Disordered" evidence="7">
    <location>
        <begin position="1"/>
        <end position="27"/>
    </location>
</feature>
<dbReference type="PANTHER" id="PTHR14389:SF3">
    <property type="entry name" value="PROTEIN FAM111A-LIKE"/>
    <property type="match status" value="1"/>
</dbReference>
<feature type="compositionally biased region" description="Basic and acidic residues" evidence="7">
    <location>
        <begin position="17"/>
        <end position="27"/>
    </location>
</feature>
<dbReference type="InterPro" id="IPR006590">
    <property type="entry name" value="RNA_pol_Rpb4/RPC9_core"/>
</dbReference>
<keyword evidence="3" id="KW-0732">Signal</keyword>
<keyword evidence="5 6" id="KW-0720">Serine protease</keyword>
<name>A0A6G1QUD2_CHAAH</name>
<evidence type="ECO:0000313" key="9">
    <source>
        <dbReference type="EMBL" id="KAF3705686.1"/>
    </source>
</evidence>
<dbReference type="Pfam" id="PF13365">
    <property type="entry name" value="Trypsin_2"/>
    <property type="match status" value="1"/>
</dbReference>
<comment type="similarity">
    <text evidence="1 6">Belongs to the peptidase S1B family.</text>
</comment>
<dbReference type="SUPFAM" id="SSF47819">
    <property type="entry name" value="HRDC-like"/>
    <property type="match status" value="1"/>
</dbReference>
<dbReference type="InterPro" id="IPR009003">
    <property type="entry name" value="Peptidase_S1_PA"/>
</dbReference>
<keyword evidence="10" id="KW-1185">Reference proteome</keyword>
<sequence length="731" mass="82593">MEQKLGTKNDEPEENAAEEKEESHITHSFEWSYGKIPTFVTCNKAGTVEDALKRSSQFREIAEKTRQRQDKELVIVMGGKAIASHCPCSLIKKERLTIKDVKAVKKQKQHGSGSVHSHRKGPSGKLVKFHVLTKGGKNVVKILKNPSLYTVVQEVIVYAYKGEKVKQALRRDGRFQNTIFKKNCVLSHTSTEVNTEMSNLVDDLDGKTYKIILLNKSSPPESLPGSLDDTYVMQNESQGSDSVENQDPQQSPTDAVNGNAPMKKEKLNNTAPDEICEIPHSKKMQHHLSSQFKHLMEKKKTGISQLSCIQNLLRVEYGKSAQTCTDVKFMKELMNLSNYVCQVRINGTPTGSGFLLFDMFILTNAHVLKDIYNENRGQLDEKVTVHFSYESLQVSGAEMLVEEVAGFEYCQDVSGHMFDWALLRLKAQEKLSGSLLTQFGFLPQSGGIYIIGHPEGGVKKIDSCLIIPSDDRSQVLGKHCDNNHFQFISKRFFEDESEHRRVLTYESCFYSGSSGSPVFDKNCRVVAMHSGGYTFPSELGKVHNIIEYGYPLSFIMEHVIVQMVEKERFDVLKAYLACSYEYHKDMMDNIKKLVESRNIVAFKNAVNNSVMERDESLKSFFEFFCQKEEPVPMDIDCVKNANAAMLCNYEVFKLLTDLKEQRKDSGKNKHSAGQQNLNTIMYEMVEESEERLSEEQIEELIQTVADVLPGDPEQENAAPADAEMDEGAEQS</sequence>
<proteinExistence type="inferred from homology"/>
<dbReference type="InterPro" id="IPR043504">
    <property type="entry name" value="Peptidase_S1_PA_chymotrypsin"/>
</dbReference>
<dbReference type="EC" id="3.4.21.-" evidence="6"/>
<feature type="region of interest" description="Disordered" evidence="7">
    <location>
        <begin position="220"/>
        <end position="263"/>
    </location>
</feature>
<feature type="compositionally biased region" description="Basic and acidic residues" evidence="7">
    <location>
        <begin position="1"/>
        <end position="10"/>
    </location>
</feature>
<dbReference type="SUPFAM" id="SSF50494">
    <property type="entry name" value="Trypsin-like serine proteases"/>
    <property type="match status" value="1"/>
</dbReference>
<dbReference type="PANTHER" id="PTHR14389">
    <property type="entry name" value="SI:CH1073-475A24.1"/>
    <property type="match status" value="1"/>
</dbReference>
<dbReference type="InterPro" id="IPR010997">
    <property type="entry name" value="HRDC-like_sf"/>
</dbReference>
<keyword evidence="4 6" id="KW-0378">Hydrolase</keyword>
<dbReference type="PRINTS" id="PR00839">
    <property type="entry name" value="V8PROTEASE"/>
</dbReference>
<dbReference type="GO" id="GO:0000785">
    <property type="term" value="C:chromatin"/>
    <property type="evidence" value="ECO:0007669"/>
    <property type="project" value="TreeGrafter"/>
</dbReference>
<evidence type="ECO:0000259" key="8">
    <source>
        <dbReference type="SMART" id="SM00657"/>
    </source>
</evidence>
<feature type="compositionally biased region" description="Acidic residues" evidence="7">
    <location>
        <begin position="722"/>
        <end position="731"/>
    </location>
</feature>
<dbReference type="GO" id="GO:0006508">
    <property type="term" value="P:proteolysis"/>
    <property type="evidence" value="ECO:0007669"/>
    <property type="project" value="UniProtKB-KW"/>
</dbReference>
<keyword evidence="2 6" id="KW-0645">Protease</keyword>
<evidence type="ECO:0000256" key="1">
    <source>
        <dbReference type="ARBA" id="ARBA00008764"/>
    </source>
</evidence>
<evidence type="ECO:0000256" key="7">
    <source>
        <dbReference type="SAM" id="MobiDB-lite"/>
    </source>
</evidence>
<reference evidence="9 10" key="1">
    <citation type="submission" date="2019-02" db="EMBL/GenBank/DDBJ databases">
        <title>Opniocepnalus argus genome.</title>
        <authorList>
            <person name="Zhou C."/>
            <person name="Xiao S."/>
        </authorList>
    </citation>
    <scope>NUCLEOTIDE SEQUENCE [LARGE SCALE GENOMIC DNA]</scope>
    <source>
        <strain evidence="9">OARG1902GOOAL</strain>
        <tissue evidence="9">Muscle</tissue>
    </source>
</reference>
<dbReference type="Gene3D" id="1.20.1250.40">
    <property type="match status" value="1"/>
</dbReference>
<protein>
    <recommendedName>
        <fullName evidence="6">Serine protease</fullName>
        <ecNumber evidence="6">3.4.21.-</ecNumber>
    </recommendedName>
</protein>
<dbReference type="InterPro" id="IPR038324">
    <property type="entry name" value="Rpb4/RPC9_sf"/>
</dbReference>
<evidence type="ECO:0000256" key="5">
    <source>
        <dbReference type="ARBA" id="ARBA00022825"/>
    </source>
</evidence>
<dbReference type="EMBL" id="CM015733">
    <property type="protein sequence ID" value="KAF3705686.1"/>
    <property type="molecule type" value="Genomic_DNA"/>
</dbReference>
<dbReference type="GO" id="GO:0006260">
    <property type="term" value="P:DNA replication"/>
    <property type="evidence" value="ECO:0007669"/>
    <property type="project" value="TreeGrafter"/>
</dbReference>
<feature type="compositionally biased region" description="Polar residues" evidence="7">
    <location>
        <begin position="232"/>
        <end position="256"/>
    </location>
</feature>
<reference evidence="10" key="2">
    <citation type="submission" date="2019-02" db="EMBL/GenBank/DDBJ databases">
        <title>Opniocepnalus argus Var Kimnra genome.</title>
        <authorList>
            <person name="Zhou C."/>
            <person name="Xiao S."/>
        </authorList>
    </citation>
    <scope>NUCLEOTIDE SEQUENCE [LARGE SCALE GENOMIC DNA]</scope>
</reference>